<organism evidence="1 2">
    <name type="scientific">Hymenobacter glaciei</name>
    <dbReference type="NCBI Taxonomy" id="877209"/>
    <lineage>
        <taxon>Bacteria</taxon>
        <taxon>Pseudomonadati</taxon>
        <taxon>Bacteroidota</taxon>
        <taxon>Cytophagia</taxon>
        <taxon>Cytophagales</taxon>
        <taxon>Hymenobacteraceae</taxon>
        <taxon>Hymenobacter</taxon>
    </lineage>
</organism>
<evidence type="ECO:0008006" key="3">
    <source>
        <dbReference type="Google" id="ProtNLM"/>
    </source>
</evidence>
<name>A0ABP7US28_9BACT</name>
<comment type="caution">
    <text evidence="1">The sequence shown here is derived from an EMBL/GenBank/DDBJ whole genome shotgun (WGS) entry which is preliminary data.</text>
</comment>
<dbReference type="EMBL" id="BAABDK010000032">
    <property type="protein sequence ID" value="GAA4050993.1"/>
    <property type="molecule type" value="Genomic_DNA"/>
</dbReference>
<evidence type="ECO:0000313" key="1">
    <source>
        <dbReference type="EMBL" id="GAA4050993.1"/>
    </source>
</evidence>
<sequence length="196" mass="21996">MRLNYCVCAMKGELRILTTSLKSFSGVLLAALLLTGCDSTPNERREVARTAGRELDSAARTAAHKLSRVGKATATYTKSNRERRARPLDPRQQLAMEAKLLGPYNGQINALTPQDLPAAYGQLVRETRAQRATWTDRDWDYARAVYQRLNDQLKQVRMDMPARDEVRVRARQAEFVSLQAGHAVKGIDAATRQQPK</sequence>
<gene>
    <name evidence="1" type="ORF">GCM10022409_42190</name>
</gene>
<dbReference type="Proteomes" id="UP001501469">
    <property type="component" value="Unassembled WGS sequence"/>
</dbReference>
<protein>
    <recommendedName>
        <fullName evidence="3">Lipoprotein</fullName>
    </recommendedName>
</protein>
<reference evidence="2" key="1">
    <citation type="journal article" date="2019" name="Int. J. Syst. Evol. Microbiol.">
        <title>The Global Catalogue of Microorganisms (GCM) 10K type strain sequencing project: providing services to taxonomists for standard genome sequencing and annotation.</title>
        <authorList>
            <consortium name="The Broad Institute Genomics Platform"/>
            <consortium name="The Broad Institute Genome Sequencing Center for Infectious Disease"/>
            <person name="Wu L."/>
            <person name="Ma J."/>
        </authorList>
    </citation>
    <scope>NUCLEOTIDE SEQUENCE [LARGE SCALE GENOMIC DNA]</scope>
    <source>
        <strain evidence="2">JCM 17225</strain>
    </source>
</reference>
<keyword evidence="2" id="KW-1185">Reference proteome</keyword>
<accession>A0ABP7US28</accession>
<proteinExistence type="predicted"/>
<evidence type="ECO:0000313" key="2">
    <source>
        <dbReference type="Proteomes" id="UP001501469"/>
    </source>
</evidence>